<sequence>MFIFSIFETKTVGVGDDVILTCPRKALGSLFWFRLGSGNVPEVLGKTFHFRNVDHHIRIETKPGTVVLYINKAQQSDSAVYYLLCKTYRNLSFEKNNVTAWDFYFNFSGPEPAIATVPPSDPVLPGDPVTLQCSVLSDSDKKTCSGDFTVSCFRAGSDEDGDVCKIRPKAQSTQKCVPLSNTITSSEFFFCPVATCGEILFGNGTKLNINNWGYHRSNTILFFLCVALGISLITIAFFMCCMKACDGFNGK</sequence>
<dbReference type="InterPro" id="IPR036179">
    <property type="entry name" value="Ig-like_dom_sf"/>
</dbReference>
<comment type="subcellular location">
    <subcellularLocation>
        <location evidence="1">Cell membrane</location>
    </subcellularLocation>
</comment>
<proteinExistence type="predicted"/>
<dbReference type="SUPFAM" id="SSF48726">
    <property type="entry name" value="Immunoglobulin"/>
    <property type="match status" value="1"/>
</dbReference>
<keyword evidence="3" id="KW-0732">Signal</keyword>
<evidence type="ECO:0000256" key="5">
    <source>
        <dbReference type="ARBA" id="ARBA00023136"/>
    </source>
</evidence>
<evidence type="ECO:0000259" key="9">
    <source>
        <dbReference type="SMART" id="SM00409"/>
    </source>
</evidence>
<reference evidence="10" key="1">
    <citation type="submission" date="2023-09" db="UniProtKB">
        <authorList>
            <consortium name="Ensembl"/>
        </authorList>
    </citation>
    <scope>IDENTIFICATION</scope>
</reference>
<accession>A0A3B5AV18</accession>
<dbReference type="Gene3D" id="2.60.40.10">
    <property type="entry name" value="Immunoglobulins"/>
    <property type="match status" value="1"/>
</dbReference>
<keyword evidence="8" id="KW-0812">Transmembrane</keyword>
<feature type="transmembrane region" description="Helical" evidence="8">
    <location>
        <begin position="220"/>
        <end position="241"/>
    </location>
</feature>
<keyword evidence="8" id="KW-1133">Transmembrane helix</keyword>
<evidence type="ECO:0000313" key="10">
    <source>
        <dbReference type="Ensembl" id="ENSSPAP00000025248.1"/>
    </source>
</evidence>
<dbReference type="GeneTree" id="ENSGT00940000173984"/>
<dbReference type="PANTHER" id="PTHR19433:SF133">
    <property type="entry name" value="IMMUNE-TYPE RECEPTOR 5 PRECURSOR-RELATED"/>
    <property type="match status" value="1"/>
</dbReference>
<organism evidence="10">
    <name type="scientific">Stegastes partitus</name>
    <name type="common">bicolor damselfish</name>
    <dbReference type="NCBI Taxonomy" id="144197"/>
    <lineage>
        <taxon>Eukaryota</taxon>
        <taxon>Metazoa</taxon>
        <taxon>Chordata</taxon>
        <taxon>Craniata</taxon>
        <taxon>Vertebrata</taxon>
        <taxon>Euteleostomi</taxon>
        <taxon>Actinopterygii</taxon>
        <taxon>Neopterygii</taxon>
        <taxon>Teleostei</taxon>
        <taxon>Neoteleostei</taxon>
        <taxon>Acanthomorphata</taxon>
        <taxon>Ovalentaria</taxon>
        <taxon>Pomacentridae</taxon>
        <taxon>Stegastes</taxon>
    </lineage>
</organism>
<feature type="domain" description="Immunoglobulin" evidence="9">
    <location>
        <begin position="118"/>
        <end position="210"/>
    </location>
</feature>
<keyword evidence="4" id="KW-0391">Immunity</keyword>
<dbReference type="GO" id="GO:0002376">
    <property type="term" value="P:immune system process"/>
    <property type="evidence" value="ECO:0007669"/>
    <property type="project" value="UniProtKB-KW"/>
</dbReference>
<evidence type="ECO:0000256" key="6">
    <source>
        <dbReference type="ARBA" id="ARBA00023157"/>
    </source>
</evidence>
<evidence type="ECO:0000256" key="3">
    <source>
        <dbReference type="ARBA" id="ARBA00022729"/>
    </source>
</evidence>
<keyword evidence="6" id="KW-1015">Disulfide bond</keyword>
<keyword evidence="5 8" id="KW-0472">Membrane</keyword>
<dbReference type="InterPro" id="IPR052051">
    <property type="entry name" value="TCR_complex_component"/>
</dbReference>
<keyword evidence="2" id="KW-1003">Cell membrane</keyword>
<dbReference type="InterPro" id="IPR003599">
    <property type="entry name" value="Ig_sub"/>
</dbReference>
<dbReference type="PANTHER" id="PTHR19433">
    <property type="entry name" value="T-CELL RECEPTOR ALPHA CHAIN V REGION-RELATED"/>
    <property type="match status" value="1"/>
</dbReference>
<evidence type="ECO:0000256" key="2">
    <source>
        <dbReference type="ARBA" id="ARBA00022475"/>
    </source>
</evidence>
<name>A0A3B5AV18_9TELE</name>
<evidence type="ECO:0000256" key="1">
    <source>
        <dbReference type="ARBA" id="ARBA00004236"/>
    </source>
</evidence>
<dbReference type="STRING" id="144197.ENSSPAP00000025248"/>
<dbReference type="GO" id="GO:0009617">
    <property type="term" value="P:response to bacterium"/>
    <property type="evidence" value="ECO:0007669"/>
    <property type="project" value="TreeGrafter"/>
</dbReference>
<evidence type="ECO:0000256" key="4">
    <source>
        <dbReference type="ARBA" id="ARBA00022859"/>
    </source>
</evidence>
<dbReference type="Ensembl" id="ENSSPAT00000025664.1">
    <property type="protein sequence ID" value="ENSSPAP00000025248.1"/>
    <property type="gene ID" value="ENSSPAG00000019080.1"/>
</dbReference>
<evidence type="ECO:0000256" key="8">
    <source>
        <dbReference type="SAM" id="Phobius"/>
    </source>
</evidence>
<evidence type="ECO:0000256" key="7">
    <source>
        <dbReference type="ARBA" id="ARBA00023180"/>
    </source>
</evidence>
<keyword evidence="7" id="KW-0325">Glycoprotein</keyword>
<dbReference type="InterPro" id="IPR013783">
    <property type="entry name" value="Ig-like_fold"/>
</dbReference>
<dbReference type="GO" id="GO:0005886">
    <property type="term" value="C:plasma membrane"/>
    <property type="evidence" value="ECO:0007669"/>
    <property type="project" value="UniProtKB-SubCell"/>
</dbReference>
<dbReference type="SMART" id="SM00409">
    <property type="entry name" value="IG"/>
    <property type="match status" value="2"/>
</dbReference>
<feature type="domain" description="Immunoglobulin" evidence="9">
    <location>
        <begin position="7"/>
        <end position="101"/>
    </location>
</feature>
<dbReference type="AlphaFoldDB" id="A0A3B5AV18"/>
<protein>
    <recommendedName>
        <fullName evidence="9">Immunoglobulin domain-containing protein</fullName>
    </recommendedName>
</protein>